<dbReference type="STRING" id="366533.SAMN05444339_10299"/>
<dbReference type="SUPFAM" id="SSF52540">
    <property type="entry name" value="P-loop containing nucleoside triphosphate hydrolases"/>
    <property type="match status" value="1"/>
</dbReference>
<feature type="domain" description="Sulfotransferase" evidence="3">
    <location>
        <begin position="7"/>
        <end position="200"/>
    </location>
</feature>
<keyword evidence="1 4" id="KW-0808">Transferase</keyword>
<dbReference type="PANTHER" id="PTHR10605">
    <property type="entry name" value="HEPARAN SULFATE SULFOTRANSFERASE"/>
    <property type="match status" value="1"/>
</dbReference>
<evidence type="ECO:0000259" key="3">
    <source>
        <dbReference type="Pfam" id="PF00685"/>
    </source>
</evidence>
<dbReference type="OrthoDB" id="7210452at2"/>
<protein>
    <submittedName>
        <fullName evidence="4">Sulfotransferase domain-containing protein</fullName>
    </submittedName>
</protein>
<organism evidence="4 5">
    <name type="scientific">Loktanella atrilutea</name>
    <dbReference type="NCBI Taxonomy" id="366533"/>
    <lineage>
        <taxon>Bacteria</taxon>
        <taxon>Pseudomonadati</taxon>
        <taxon>Pseudomonadota</taxon>
        <taxon>Alphaproteobacteria</taxon>
        <taxon>Rhodobacterales</taxon>
        <taxon>Roseobacteraceae</taxon>
        <taxon>Loktanella</taxon>
    </lineage>
</organism>
<dbReference type="InterPro" id="IPR037359">
    <property type="entry name" value="NST/OST"/>
</dbReference>
<evidence type="ECO:0000256" key="2">
    <source>
        <dbReference type="ARBA" id="ARBA00023180"/>
    </source>
</evidence>
<dbReference type="InterPro" id="IPR000863">
    <property type="entry name" value="Sulfotransferase_dom"/>
</dbReference>
<evidence type="ECO:0000256" key="1">
    <source>
        <dbReference type="ARBA" id="ARBA00022679"/>
    </source>
</evidence>
<dbReference type="EMBL" id="FQUE01000002">
    <property type="protein sequence ID" value="SHE80052.1"/>
    <property type="molecule type" value="Genomic_DNA"/>
</dbReference>
<proteinExistence type="predicted"/>
<reference evidence="5" key="1">
    <citation type="submission" date="2016-11" db="EMBL/GenBank/DDBJ databases">
        <authorList>
            <person name="Varghese N."/>
            <person name="Submissions S."/>
        </authorList>
    </citation>
    <scope>NUCLEOTIDE SEQUENCE [LARGE SCALE GENOMIC DNA]</scope>
    <source>
        <strain evidence="5">DSM 29326</strain>
    </source>
</reference>
<evidence type="ECO:0000313" key="4">
    <source>
        <dbReference type="EMBL" id="SHE80052.1"/>
    </source>
</evidence>
<accession>A0A1M4WGH3</accession>
<dbReference type="RefSeq" id="WP_072856259.1">
    <property type="nucleotide sequence ID" value="NZ_FQUE01000002.1"/>
</dbReference>
<sequence length="263" mass="30783">MIEKKVDFFIAGTQKGGTTALQFKLSSHPQLFLSGLKEIHFFDCEDYDWSNPPYEQLHAHFDFSQSKIFGEATPIYLYWPNAMQRLCEYNPMARIIIILRHPTYRALSAWKMETARNAEQKSFSQAVSLLGRSRVRLARGGVHRVYSYVERSYYSYQISRLLSLFPRKQVLFLTSDELWLDEVGTLNKIFDFLGVAIGNYRPSDQAQKYIVPVDSRHVTGEWRDTTMRLNKRFRRDIVKTEKLTGLKLSAWLDENYQEPVKTS</sequence>
<name>A0A1M4WGH3_LOKAT</name>
<dbReference type="Pfam" id="PF00685">
    <property type="entry name" value="Sulfotransfer_1"/>
    <property type="match status" value="1"/>
</dbReference>
<evidence type="ECO:0000313" key="5">
    <source>
        <dbReference type="Proteomes" id="UP000183987"/>
    </source>
</evidence>
<dbReference type="Gene3D" id="3.40.50.300">
    <property type="entry name" value="P-loop containing nucleotide triphosphate hydrolases"/>
    <property type="match status" value="1"/>
</dbReference>
<keyword evidence="2" id="KW-0325">Glycoprotein</keyword>
<dbReference type="AlphaFoldDB" id="A0A1M4WGH3"/>
<dbReference type="PANTHER" id="PTHR10605:SF56">
    <property type="entry name" value="BIFUNCTIONAL HEPARAN SULFATE N-DEACETYLASE_N-SULFOTRANSFERASE"/>
    <property type="match status" value="1"/>
</dbReference>
<dbReference type="Proteomes" id="UP000183987">
    <property type="component" value="Unassembled WGS sequence"/>
</dbReference>
<keyword evidence="5" id="KW-1185">Reference proteome</keyword>
<dbReference type="GO" id="GO:0008146">
    <property type="term" value="F:sulfotransferase activity"/>
    <property type="evidence" value="ECO:0007669"/>
    <property type="project" value="InterPro"/>
</dbReference>
<dbReference type="InterPro" id="IPR027417">
    <property type="entry name" value="P-loop_NTPase"/>
</dbReference>
<gene>
    <name evidence="4" type="ORF">SAMN05444339_10299</name>
</gene>